<keyword evidence="8 9" id="KW-0472">Membrane</keyword>
<keyword evidence="15" id="KW-1185">Reference proteome</keyword>
<evidence type="ECO:0000256" key="4">
    <source>
        <dbReference type="ARBA" id="ARBA00022475"/>
    </source>
</evidence>
<dbReference type="OrthoDB" id="9810980at2"/>
<dbReference type="NCBIfam" id="TIGR01843">
    <property type="entry name" value="type_I_hlyD"/>
    <property type="match status" value="1"/>
</dbReference>
<feature type="domain" description="AprE-like long alpha-helical hairpin" evidence="12">
    <location>
        <begin position="142"/>
        <end position="317"/>
    </location>
</feature>
<accession>A0A511BRP7</accession>
<gene>
    <name evidence="14" type="ORF">SSA02_21080</name>
</gene>
<evidence type="ECO:0000313" key="15">
    <source>
        <dbReference type="Proteomes" id="UP000321405"/>
    </source>
</evidence>
<reference evidence="14 15" key="1">
    <citation type="submission" date="2019-07" db="EMBL/GenBank/DDBJ databases">
        <title>Whole genome shotgun sequence of Swaminathania salitolerans NBRC 104436.</title>
        <authorList>
            <person name="Hosoyama A."/>
            <person name="Uohara A."/>
            <person name="Ohji S."/>
            <person name="Ichikawa N."/>
        </authorList>
    </citation>
    <scope>NUCLEOTIDE SEQUENCE [LARGE SCALE GENOMIC DNA]</scope>
    <source>
        <strain evidence="14 15">NBRC 104436</strain>
    </source>
</reference>
<feature type="coiled-coil region" evidence="10">
    <location>
        <begin position="145"/>
        <end position="218"/>
    </location>
</feature>
<protein>
    <recommendedName>
        <fullName evidence="9">Membrane fusion protein (MFP) family protein</fullName>
    </recommendedName>
</protein>
<evidence type="ECO:0000256" key="1">
    <source>
        <dbReference type="ARBA" id="ARBA00004377"/>
    </source>
</evidence>
<evidence type="ECO:0000256" key="8">
    <source>
        <dbReference type="ARBA" id="ARBA00023136"/>
    </source>
</evidence>
<evidence type="ECO:0000256" key="5">
    <source>
        <dbReference type="ARBA" id="ARBA00022519"/>
    </source>
</evidence>
<dbReference type="InterPro" id="IPR058982">
    <property type="entry name" value="Beta-barrel_AprE"/>
</dbReference>
<feature type="region of interest" description="Disordered" evidence="11">
    <location>
        <begin position="1"/>
        <end position="38"/>
    </location>
</feature>
<feature type="domain" description="AprE-like beta-barrel" evidence="13">
    <location>
        <begin position="363"/>
        <end position="468"/>
    </location>
</feature>
<dbReference type="InterPro" id="IPR058781">
    <property type="entry name" value="HH_AprE-like"/>
</dbReference>
<dbReference type="Pfam" id="PF26002">
    <property type="entry name" value="Beta-barrel_AprE"/>
    <property type="match status" value="1"/>
</dbReference>
<proteinExistence type="inferred from homology"/>
<dbReference type="InterPro" id="IPR010129">
    <property type="entry name" value="T1SS_HlyD"/>
</dbReference>
<evidence type="ECO:0000259" key="13">
    <source>
        <dbReference type="Pfam" id="PF26002"/>
    </source>
</evidence>
<evidence type="ECO:0000256" key="6">
    <source>
        <dbReference type="ARBA" id="ARBA00022692"/>
    </source>
</evidence>
<dbReference type="PRINTS" id="PR01490">
    <property type="entry name" value="RTXTOXIND"/>
</dbReference>
<comment type="caution">
    <text evidence="14">The sequence shown here is derived from an EMBL/GenBank/DDBJ whole genome shotgun (WGS) entry which is preliminary data.</text>
</comment>
<comment type="similarity">
    <text evidence="2 9">Belongs to the membrane fusion protein (MFP) (TC 8.A.1) family.</text>
</comment>
<dbReference type="Pfam" id="PF25994">
    <property type="entry name" value="HH_AprE"/>
    <property type="match status" value="1"/>
</dbReference>
<feature type="transmembrane region" description="Helical" evidence="9">
    <location>
        <begin position="68"/>
        <end position="89"/>
    </location>
</feature>
<dbReference type="GO" id="GO:0005886">
    <property type="term" value="C:plasma membrane"/>
    <property type="evidence" value="ECO:0007669"/>
    <property type="project" value="UniProtKB-SubCell"/>
</dbReference>
<dbReference type="EMBL" id="BJVC01000005">
    <property type="protein sequence ID" value="GEL02945.1"/>
    <property type="molecule type" value="Genomic_DNA"/>
</dbReference>
<organism evidence="14 15">
    <name type="scientific">Swaminathania salitolerans</name>
    <dbReference type="NCBI Taxonomy" id="182838"/>
    <lineage>
        <taxon>Bacteria</taxon>
        <taxon>Pseudomonadati</taxon>
        <taxon>Pseudomonadota</taxon>
        <taxon>Alphaproteobacteria</taxon>
        <taxon>Acetobacterales</taxon>
        <taxon>Acetobacteraceae</taxon>
        <taxon>Swaminathania</taxon>
    </lineage>
</organism>
<dbReference type="GO" id="GO:0015031">
    <property type="term" value="P:protein transport"/>
    <property type="evidence" value="ECO:0007669"/>
    <property type="project" value="InterPro"/>
</dbReference>
<dbReference type="RefSeq" id="WP_147094025.1">
    <property type="nucleotide sequence ID" value="NZ_BJVC01000005.1"/>
</dbReference>
<feature type="compositionally biased region" description="Basic and acidic residues" evidence="11">
    <location>
        <begin position="1"/>
        <end position="16"/>
    </location>
</feature>
<evidence type="ECO:0000256" key="3">
    <source>
        <dbReference type="ARBA" id="ARBA00022448"/>
    </source>
</evidence>
<dbReference type="AlphaFoldDB" id="A0A511BRP7"/>
<evidence type="ECO:0000256" key="11">
    <source>
        <dbReference type="SAM" id="MobiDB-lite"/>
    </source>
</evidence>
<feature type="compositionally biased region" description="Basic and acidic residues" evidence="11">
    <location>
        <begin position="26"/>
        <end position="35"/>
    </location>
</feature>
<sequence>MSKKDMVPGNGDKDSRQLQGQTGSQEQRHGPRQADDPYAQQGMPLALLEFHSPSAAMINMPPTASARYIIWVIGALFIAGLVAASVFPLNKVVSTPGRLVAVDRNLIIQPLEMSIIRSIDVELGQYVKKGQVLAHLDPTLSKADIVNLKAQRDSYQATLDRLRAEADGKTYTADLSNPDSVREAAAFSRRKAEYTAKMDQYTQEIAALQSQMTGALASAAMHQSRGRVANEVLQMRRRLQADQVGSKLSTLGAQSELMEAERAQIEAQQTAASTKSKLASVEAERDAYVENWKAQVYTQMTEVQHHLDESVGEYEKADLRNKLVLMKAPSDGVVLNISKLSVGSVISPAQVLMSIVPTGAALEMEAILRGNDAGFVKLGDHALLKFSTFPYTRYGGADATVRLISADSFTPADAKGAAMGEVPSSEQDPSESGYYRVRLRIDRYTLHGVPSFFHPIPGMPVTADIQVGKRTMMQYFFSKVMPAATNGLREPS</sequence>
<dbReference type="InterPro" id="IPR050739">
    <property type="entry name" value="MFP"/>
</dbReference>
<evidence type="ECO:0000259" key="12">
    <source>
        <dbReference type="Pfam" id="PF25994"/>
    </source>
</evidence>
<dbReference type="Gene3D" id="2.40.50.100">
    <property type="match status" value="1"/>
</dbReference>
<evidence type="ECO:0000256" key="7">
    <source>
        <dbReference type="ARBA" id="ARBA00022989"/>
    </source>
</evidence>
<keyword evidence="6 9" id="KW-0812">Transmembrane</keyword>
<dbReference type="SUPFAM" id="SSF111369">
    <property type="entry name" value="HlyD-like secretion proteins"/>
    <property type="match status" value="1"/>
</dbReference>
<keyword evidence="7 9" id="KW-1133">Transmembrane helix</keyword>
<evidence type="ECO:0000256" key="9">
    <source>
        <dbReference type="RuleBase" id="RU365093"/>
    </source>
</evidence>
<dbReference type="PANTHER" id="PTHR30386:SF26">
    <property type="entry name" value="TRANSPORT PROTEIN COMB"/>
    <property type="match status" value="1"/>
</dbReference>
<keyword evidence="5 9" id="KW-0997">Cell inner membrane</keyword>
<evidence type="ECO:0000256" key="10">
    <source>
        <dbReference type="SAM" id="Coils"/>
    </source>
</evidence>
<comment type="subcellular location">
    <subcellularLocation>
        <location evidence="1 9">Cell inner membrane</location>
        <topology evidence="1 9">Single-pass membrane protein</topology>
    </subcellularLocation>
</comment>
<evidence type="ECO:0000256" key="2">
    <source>
        <dbReference type="ARBA" id="ARBA00009477"/>
    </source>
</evidence>
<keyword evidence="4 9" id="KW-1003">Cell membrane</keyword>
<keyword evidence="10" id="KW-0175">Coiled coil</keyword>
<name>A0A511BRP7_9PROT</name>
<evidence type="ECO:0000313" key="14">
    <source>
        <dbReference type="EMBL" id="GEL02945.1"/>
    </source>
</evidence>
<dbReference type="PANTHER" id="PTHR30386">
    <property type="entry name" value="MEMBRANE FUSION SUBUNIT OF EMRAB-TOLC MULTIDRUG EFFLUX PUMP"/>
    <property type="match status" value="1"/>
</dbReference>
<dbReference type="Proteomes" id="UP000321405">
    <property type="component" value="Unassembled WGS sequence"/>
</dbReference>
<keyword evidence="3 9" id="KW-0813">Transport</keyword>